<gene>
    <name evidence="1" type="ORF">CPELLU_LOCUS6122</name>
</gene>
<name>A0A9N9G713_9GLOM</name>
<keyword evidence="2" id="KW-1185">Reference proteome</keyword>
<dbReference type="EMBL" id="CAJVQA010003723">
    <property type="protein sequence ID" value="CAG8581769.1"/>
    <property type="molecule type" value="Genomic_DNA"/>
</dbReference>
<organism evidence="1 2">
    <name type="scientific">Cetraspora pellucida</name>
    <dbReference type="NCBI Taxonomy" id="1433469"/>
    <lineage>
        <taxon>Eukaryota</taxon>
        <taxon>Fungi</taxon>
        <taxon>Fungi incertae sedis</taxon>
        <taxon>Mucoromycota</taxon>
        <taxon>Glomeromycotina</taxon>
        <taxon>Glomeromycetes</taxon>
        <taxon>Diversisporales</taxon>
        <taxon>Gigasporaceae</taxon>
        <taxon>Cetraspora</taxon>
    </lineage>
</organism>
<comment type="caution">
    <text evidence="1">The sequence shown here is derived from an EMBL/GenBank/DDBJ whole genome shotgun (WGS) entry which is preliminary data.</text>
</comment>
<evidence type="ECO:0000313" key="2">
    <source>
        <dbReference type="Proteomes" id="UP000789759"/>
    </source>
</evidence>
<proteinExistence type="predicted"/>
<dbReference type="Proteomes" id="UP000789759">
    <property type="component" value="Unassembled WGS sequence"/>
</dbReference>
<sequence>MHYSCQKVFVVIKVHNRTDKNGYLTNLYYKYEFGGTYQPKKTVNLQNQHNKSIKKLNCNWKLNLSSVTDLVHITSLYDNHCHEDIQYLIVNDTYDLSTIRSLLSAKYPDQPFFTRNLANIVAQLQREYCVEENDASLLLTKLYKYKEIEEATGILPRVLITDENLSIKHIASYNLLNTKHLFCLYHLSQNILKNLKSKLGEQYSNFIKDFYITCNSLSEDNCEHLLIFKIFTEGMQLTQKVKGLNRHIKTAINSPSTLLLVMEINYNNHIALQYVFPQIVKQINKYLTPNLAAKQQKQIIESTIYRAQALLFNNTNLNKQISNTLLELFLSTDANILLNSQEFVYDNNFIKNTYNILQSYLLALITKVEYLSVQEIWKFQVHIEKKLQFVKTISLAKQAITLQDNDKNNCKLEDFLRNYIKKKNLNKCQNSDVLSIVIQINNEKLVFIKNVADSVYHVDKEAPCKKHIKDKQENY</sequence>
<dbReference type="AlphaFoldDB" id="A0A9N9G713"/>
<protein>
    <submittedName>
        <fullName evidence="1">3053_t:CDS:1</fullName>
    </submittedName>
</protein>
<dbReference type="OrthoDB" id="2408052at2759"/>
<evidence type="ECO:0000313" key="1">
    <source>
        <dbReference type="EMBL" id="CAG8581769.1"/>
    </source>
</evidence>
<reference evidence="1" key="1">
    <citation type="submission" date="2021-06" db="EMBL/GenBank/DDBJ databases">
        <authorList>
            <person name="Kallberg Y."/>
            <person name="Tangrot J."/>
            <person name="Rosling A."/>
        </authorList>
    </citation>
    <scope>NUCLEOTIDE SEQUENCE</scope>
    <source>
        <strain evidence="1">FL966</strain>
    </source>
</reference>
<accession>A0A9N9G713</accession>